<dbReference type="EMBL" id="RKQG01000002">
    <property type="protein sequence ID" value="RPE29456.1"/>
    <property type="molecule type" value="Genomic_DNA"/>
</dbReference>
<reference evidence="2 3" key="1">
    <citation type="submission" date="2018-11" db="EMBL/GenBank/DDBJ databases">
        <title>Sequencing the genomes of 1000 actinobacteria strains.</title>
        <authorList>
            <person name="Klenk H.-P."/>
        </authorList>
    </citation>
    <scope>NUCLEOTIDE SEQUENCE [LARGE SCALE GENOMIC DNA]</scope>
    <source>
        <strain evidence="2 3">DSM 44781</strain>
    </source>
</reference>
<gene>
    <name evidence="2" type="ORF">EDD38_6611</name>
</gene>
<accession>A0A3N4R9V3</accession>
<protein>
    <submittedName>
        <fullName evidence="2">Uncharacterized protein</fullName>
    </submittedName>
</protein>
<dbReference type="RefSeq" id="WP_030463446.1">
    <property type="nucleotide sequence ID" value="NZ_JBEXVB010000629.1"/>
</dbReference>
<evidence type="ECO:0000313" key="2">
    <source>
        <dbReference type="EMBL" id="RPE29456.1"/>
    </source>
</evidence>
<name>A0A3N4R9V3_9ACTN</name>
<dbReference type="AlphaFoldDB" id="A0A3N4R9V3"/>
<sequence>MSQQHTHGTHEGAPADEWPPTETPEARMTAEGSPPPDESEKSPEDGPEFAVPVSSPPEPEEG</sequence>
<evidence type="ECO:0000313" key="3">
    <source>
        <dbReference type="Proteomes" id="UP000266906"/>
    </source>
</evidence>
<evidence type="ECO:0000256" key="1">
    <source>
        <dbReference type="SAM" id="MobiDB-lite"/>
    </source>
</evidence>
<feature type="region of interest" description="Disordered" evidence="1">
    <location>
        <begin position="1"/>
        <end position="62"/>
    </location>
</feature>
<comment type="caution">
    <text evidence="2">The sequence shown here is derived from an EMBL/GenBank/DDBJ whole genome shotgun (WGS) entry which is preliminary data.</text>
</comment>
<keyword evidence="3" id="KW-1185">Reference proteome</keyword>
<dbReference type="Proteomes" id="UP000266906">
    <property type="component" value="Unassembled WGS sequence"/>
</dbReference>
<proteinExistence type="predicted"/>
<organism evidence="2 3">
    <name type="scientific">Kitasatospora cineracea</name>
    <dbReference type="NCBI Taxonomy" id="88074"/>
    <lineage>
        <taxon>Bacteria</taxon>
        <taxon>Bacillati</taxon>
        <taxon>Actinomycetota</taxon>
        <taxon>Actinomycetes</taxon>
        <taxon>Kitasatosporales</taxon>
        <taxon>Streptomycetaceae</taxon>
        <taxon>Kitasatospora</taxon>
    </lineage>
</organism>